<accession>A0ABY2DMI4</accession>
<gene>
    <name evidence="1" type="ORF">E1091_08665</name>
</gene>
<name>A0ABY2DMI4_9ACTN</name>
<sequence length="67" mass="6820">MNGDLAVLKPVVDGVGGDAEFGGGLHDADLAVLDGAGAGPSDVQEARTRATPTAVQWWPRPVAGRRP</sequence>
<dbReference type="EMBL" id="SMKE01000239">
    <property type="protein sequence ID" value="TDB97252.1"/>
    <property type="molecule type" value="Genomic_DNA"/>
</dbReference>
<keyword evidence="2" id="KW-1185">Reference proteome</keyword>
<evidence type="ECO:0000313" key="1">
    <source>
        <dbReference type="EMBL" id="TDB97252.1"/>
    </source>
</evidence>
<dbReference type="Proteomes" id="UP000295626">
    <property type="component" value="Unassembled WGS sequence"/>
</dbReference>
<reference evidence="1 2" key="1">
    <citation type="submission" date="2019-02" db="EMBL/GenBank/DDBJ databases">
        <title>Draft genome sequences of novel Actinobacteria.</title>
        <authorList>
            <person name="Sahin N."/>
            <person name="Ay H."/>
            <person name="Saygin H."/>
        </authorList>
    </citation>
    <scope>NUCLEOTIDE SEQUENCE [LARGE SCALE GENOMIC DNA]</scope>
    <source>
        <strain evidence="1 2">JCM 30529</strain>
    </source>
</reference>
<proteinExistence type="predicted"/>
<organism evidence="1 2">
    <name type="scientific">Micromonospora fluostatini</name>
    <dbReference type="NCBI Taxonomy" id="1629071"/>
    <lineage>
        <taxon>Bacteria</taxon>
        <taxon>Bacillati</taxon>
        <taxon>Actinomycetota</taxon>
        <taxon>Actinomycetes</taxon>
        <taxon>Micromonosporales</taxon>
        <taxon>Micromonosporaceae</taxon>
        <taxon>Micromonospora</taxon>
    </lineage>
</organism>
<evidence type="ECO:0000313" key="2">
    <source>
        <dbReference type="Proteomes" id="UP000295626"/>
    </source>
</evidence>
<protein>
    <submittedName>
        <fullName evidence="1">Uncharacterized protein</fullName>
    </submittedName>
</protein>
<comment type="caution">
    <text evidence="1">The sequence shown here is derived from an EMBL/GenBank/DDBJ whole genome shotgun (WGS) entry which is preliminary data.</text>
</comment>